<dbReference type="InterPro" id="IPR036236">
    <property type="entry name" value="Znf_C2H2_sf"/>
</dbReference>
<evidence type="ECO:0000256" key="3">
    <source>
        <dbReference type="ARBA" id="ARBA00022723"/>
    </source>
</evidence>
<proteinExistence type="predicted"/>
<keyword evidence="4" id="KW-0677">Repeat</keyword>
<evidence type="ECO:0000256" key="9">
    <source>
        <dbReference type="ARBA" id="ARBA00023163"/>
    </source>
</evidence>
<dbReference type="InterPro" id="IPR050717">
    <property type="entry name" value="C2H2-ZF_Transcription_Reg"/>
</dbReference>
<name>A0A6P7L9K9_BETSP</name>
<keyword evidence="5 11" id="KW-0863">Zinc-finger</keyword>
<dbReference type="GO" id="GO:0008270">
    <property type="term" value="F:zinc ion binding"/>
    <property type="evidence" value="ECO:0007669"/>
    <property type="project" value="UniProtKB-KW"/>
</dbReference>
<dbReference type="Proteomes" id="UP000515150">
    <property type="component" value="Chromosome 19"/>
</dbReference>
<dbReference type="GeneID" id="129602893"/>
<feature type="domain" description="C2H2-type" evidence="14">
    <location>
        <begin position="292"/>
        <end position="319"/>
    </location>
</feature>
<protein>
    <submittedName>
        <fullName evidence="16">Zinc finger protein 90-like isoform X1</fullName>
    </submittedName>
</protein>
<reference evidence="16" key="1">
    <citation type="submission" date="2025-08" db="UniProtKB">
        <authorList>
            <consortium name="RefSeq"/>
        </authorList>
    </citation>
    <scope>IDENTIFICATION</scope>
</reference>
<accession>A0A6P7L9K9</accession>
<feature type="region of interest" description="Disordered" evidence="13">
    <location>
        <begin position="133"/>
        <end position="153"/>
    </location>
</feature>
<dbReference type="Pfam" id="PF00096">
    <property type="entry name" value="zf-C2H2"/>
    <property type="match status" value="2"/>
</dbReference>
<evidence type="ECO:0000256" key="10">
    <source>
        <dbReference type="ARBA" id="ARBA00023242"/>
    </source>
</evidence>
<dbReference type="FunFam" id="3.30.160.60:FF:000097">
    <property type="entry name" value="Zinc finger protein"/>
    <property type="match status" value="1"/>
</dbReference>
<dbReference type="AlphaFoldDB" id="A0A6P7L9K9"/>
<evidence type="ECO:0000256" key="2">
    <source>
        <dbReference type="ARBA" id="ARBA00004123"/>
    </source>
</evidence>
<keyword evidence="9" id="KW-0804">Transcription</keyword>
<dbReference type="SUPFAM" id="SSF57667">
    <property type="entry name" value="beta-beta-alpha zinc fingers"/>
    <property type="match status" value="2"/>
</dbReference>
<keyword evidence="6" id="KW-0862">Zinc</keyword>
<comment type="function">
    <text evidence="1">May be involved in transcriptional regulation.</text>
</comment>
<keyword evidence="7" id="KW-0805">Transcription regulation</keyword>
<dbReference type="PANTHER" id="PTHR14196">
    <property type="entry name" value="ODD-SKIPPED - RELATED"/>
    <property type="match status" value="1"/>
</dbReference>
<dbReference type="FunFam" id="3.30.160.60:FF:000634">
    <property type="entry name" value="Zinc finger X-chromosomal protein"/>
    <property type="match status" value="1"/>
</dbReference>
<comment type="subcellular location">
    <subcellularLocation>
        <location evidence="2">Nucleus</location>
    </subcellularLocation>
</comment>
<evidence type="ECO:0000256" key="11">
    <source>
        <dbReference type="PROSITE-ProRule" id="PRU00042"/>
    </source>
</evidence>
<evidence type="ECO:0000256" key="8">
    <source>
        <dbReference type="ARBA" id="ARBA00023125"/>
    </source>
</evidence>
<dbReference type="PROSITE" id="PS50157">
    <property type="entry name" value="ZINC_FINGER_C2H2_2"/>
    <property type="match status" value="3"/>
</dbReference>
<sequence length="348" mass="39120">MFILCSARTCFGVSMKMSKLERLNARVEKLLVKAVQEVLEVVKETVSEYQEKTARTQRENQSLKRRLQELQEKINSQRNEIPLICDTQQNNMKQDLKLTPSEEDTGPTNSFEDTPTESLLIPCLSLNSKIKHLGSDDEHNTRPRNTGASNGSAAISNHMDQIFTPDSIKAEPTSDEDSMNNKNYLHCDAATGSTSLRKQEAAQISSGLYKELSVVFSMNQSGARESLSKIYSNTNSRAAEEQHTDPKACASGSRGVQRKVRKHYSCSLCGRIYRHAGDFKKHNRVHTGEKPYCCLVCGKRFGQSGYLTVHLRCHTGEKPFGCSHCGKSFSHSSNMKKHVTRCHRRDWG</sequence>
<evidence type="ECO:0000256" key="13">
    <source>
        <dbReference type="SAM" id="MobiDB-lite"/>
    </source>
</evidence>
<evidence type="ECO:0000256" key="5">
    <source>
        <dbReference type="ARBA" id="ARBA00022771"/>
    </source>
</evidence>
<evidence type="ECO:0000256" key="6">
    <source>
        <dbReference type="ARBA" id="ARBA00022833"/>
    </source>
</evidence>
<feature type="region of interest" description="Disordered" evidence="13">
    <location>
        <begin position="234"/>
        <end position="253"/>
    </location>
</feature>
<dbReference type="GO" id="GO:0000977">
    <property type="term" value="F:RNA polymerase II transcription regulatory region sequence-specific DNA binding"/>
    <property type="evidence" value="ECO:0007669"/>
    <property type="project" value="TreeGrafter"/>
</dbReference>
<evidence type="ECO:0000313" key="16">
    <source>
        <dbReference type="RefSeq" id="XP_028990695.1"/>
    </source>
</evidence>
<keyword evidence="15" id="KW-1185">Reference proteome</keyword>
<feature type="domain" description="C2H2-type" evidence="14">
    <location>
        <begin position="320"/>
        <end position="348"/>
    </location>
</feature>
<feature type="domain" description="C2H2-type" evidence="14">
    <location>
        <begin position="264"/>
        <end position="291"/>
    </location>
</feature>
<dbReference type="OrthoDB" id="654211at2759"/>
<evidence type="ECO:0000313" key="15">
    <source>
        <dbReference type="Proteomes" id="UP000515150"/>
    </source>
</evidence>
<dbReference type="Gene3D" id="3.30.160.60">
    <property type="entry name" value="Classic Zinc Finger"/>
    <property type="match status" value="3"/>
</dbReference>
<dbReference type="RefSeq" id="XP_028990695.1">
    <property type="nucleotide sequence ID" value="XM_029134862.3"/>
</dbReference>
<evidence type="ECO:0000256" key="12">
    <source>
        <dbReference type="SAM" id="Coils"/>
    </source>
</evidence>
<gene>
    <name evidence="16" type="primary">LOC129602893</name>
</gene>
<dbReference type="KEGG" id="bspl:129602893"/>
<evidence type="ECO:0000256" key="4">
    <source>
        <dbReference type="ARBA" id="ARBA00022737"/>
    </source>
</evidence>
<keyword evidence="12" id="KW-0175">Coiled coil</keyword>
<dbReference type="PROSITE" id="PS00028">
    <property type="entry name" value="ZINC_FINGER_C2H2_1"/>
    <property type="match status" value="3"/>
</dbReference>
<feature type="compositionally biased region" description="Polar residues" evidence="13">
    <location>
        <begin position="143"/>
        <end position="153"/>
    </location>
</feature>
<organism evidence="15 16">
    <name type="scientific">Betta splendens</name>
    <name type="common">Siamese fighting fish</name>
    <dbReference type="NCBI Taxonomy" id="158456"/>
    <lineage>
        <taxon>Eukaryota</taxon>
        <taxon>Metazoa</taxon>
        <taxon>Chordata</taxon>
        <taxon>Craniata</taxon>
        <taxon>Vertebrata</taxon>
        <taxon>Euteleostomi</taxon>
        <taxon>Actinopterygii</taxon>
        <taxon>Neopterygii</taxon>
        <taxon>Teleostei</taxon>
        <taxon>Neoteleostei</taxon>
        <taxon>Acanthomorphata</taxon>
        <taxon>Anabantaria</taxon>
        <taxon>Anabantiformes</taxon>
        <taxon>Anabantoidei</taxon>
        <taxon>Osphronemidae</taxon>
        <taxon>Betta</taxon>
    </lineage>
</organism>
<dbReference type="GO" id="GO:0000981">
    <property type="term" value="F:DNA-binding transcription factor activity, RNA polymerase II-specific"/>
    <property type="evidence" value="ECO:0007669"/>
    <property type="project" value="TreeGrafter"/>
</dbReference>
<keyword evidence="8" id="KW-0238">DNA-binding</keyword>
<evidence type="ECO:0000256" key="7">
    <source>
        <dbReference type="ARBA" id="ARBA00023015"/>
    </source>
</evidence>
<dbReference type="PANTHER" id="PTHR14196:SF12">
    <property type="entry name" value="ZINC FINGER PROTEIN 208-LIKE"/>
    <property type="match status" value="1"/>
</dbReference>
<evidence type="ECO:0000259" key="14">
    <source>
        <dbReference type="PROSITE" id="PS50157"/>
    </source>
</evidence>
<feature type="coiled-coil region" evidence="12">
    <location>
        <begin position="17"/>
        <end position="80"/>
    </location>
</feature>
<dbReference type="SMART" id="SM00355">
    <property type="entry name" value="ZnF_C2H2"/>
    <property type="match status" value="3"/>
</dbReference>
<keyword evidence="3" id="KW-0479">Metal-binding</keyword>
<keyword evidence="10" id="KW-0539">Nucleus</keyword>
<evidence type="ECO:0000256" key="1">
    <source>
        <dbReference type="ARBA" id="ARBA00003767"/>
    </source>
</evidence>
<dbReference type="InterPro" id="IPR013087">
    <property type="entry name" value="Znf_C2H2_type"/>
</dbReference>
<dbReference type="GO" id="GO:0005634">
    <property type="term" value="C:nucleus"/>
    <property type="evidence" value="ECO:0007669"/>
    <property type="project" value="UniProtKB-SubCell"/>
</dbReference>
<dbReference type="InParanoid" id="A0A6P7L9K9"/>